<evidence type="ECO:0008006" key="5">
    <source>
        <dbReference type="Google" id="ProtNLM"/>
    </source>
</evidence>
<evidence type="ECO:0000313" key="3">
    <source>
        <dbReference type="EMBL" id="RXV72935.1"/>
    </source>
</evidence>
<dbReference type="OrthoDB" id="369216at2"/>
<evidence type="ECO:0000313" key="4">
    <source>
        <dbReference type="Proteomes" id="UP000289650"/>
    </source>
</evidence>
<accession>A0A4Q2AT00</accession>
<gene>
    <name evidence="3" type="ORF">D1006_11685</name>
</gene>
<dbReference type="Gene3D" id="3.40.50.12080">
    <property type="match status" value="2"/>
</dbReference>
<proteinExistence type="predicted"/>
<reference evidence="3 4" key="1">
    <citation type="submission" date="2018-08" db="EMBL/GenBank/DDBJ databases">
        <title>Mountain-cultivated ginseng endophyte, Burkholderia stabilis and its activity against ginseng root rot disease.</title>
        <authorList>
            <person name="Tapan Kumar M."/>
            <person name="Bae H."/>
            <person name="Shanmugam G."/>
            <person name="Jeon J."/>
        </authorList>
    </citation>
    <scope>NUCLEOTIDE SEQUENCE [LARGE SCALE GENOMIC DNA]</scope>
    <source>
        <strain evidence="3 4">EB159</strain>
    </source>
</reference>
<dbReference type="Pfam" id="PF08885">
    <property type="entry name" value="GSCFA"/>
    <property type="match status" value="1"/>
</dbReference>
<feature type="domain" description="GSCFA" evidence="1">
    <location>
        <begin position="343"/>
        <end position="613"/>
    </location>
</feature>
<protein>
    <recommendedName>
        <fullName evidence="5">GSCFA domain-containing protein</fullName>
    </recommendedName>
</protein>
<dbReference type="InterPro" id="IPR041307">
    <property type="entry name" value="WcbI"/>
</dbReference>
<evidence type="ECO:0000259" key="1">
    <source>
        <dbReference type="Pfam" id="PF08885"/>
    </source>
</evidence>
<dbReference type="InterPro" id="IPR014982">
    <property type="entry name" value="GSCFA"/>
</dbReference>
<evidence type="ECO:0000259" key="2">
    <source>
        <dbReference type="Pfam" id="PF18588"/>
    </source>
</evidence>
<feature type="domain" description="Polysaccharide biosynthesis enzyme WcbI" evidence="2">
    <location>
        <begin position="3"/>
        <end position="200"/>
    </location>
</feature>
<sequence>MKIAIVSNCQGDGLAKCLMAMNATLEVEFVVITKLWDGSVQLGDLLRDYDLVLAQKMIEPHVAAEHAHKVHYFPSFAFPAFHPDMTYVRGTRQDGKVDTVYTPMVHYNSAIVLHGYLRGLSVDEIVASFGHETFSRLGYLDGWPTAKAAFLQEADEIGLPLSDRFDNWVKSGCFMYSFNHPSIHVIADVSADLLTKLGIEIHSRNAARYVVDDLRTMPVWPIYPEIAESLGLSGDYAFKRHDPHGTISLRQFVEESVAAYAEFQRDTLEPLNFRLDEYDRLLGFTANGERVEPQGHVKRAPGKGNPYRGLPDFHFWKRAVAEPAMEDVDPVSSPRFTVAREQKVATAGSCFAQHIARTLSANGFNYLVTETAPPELDASQAHARNFGVFSARYGNVYTARQLLQLIRRINGDFVPAEQYWMRDDGRLVDPFRPQIEPDGFADIDALVHARDAHFASVRAMFEQMDVLVFTLGLTEGWRSREDGAVYPLAPGVAGGSMDPERYEFVNFTASEVVADLQASLDLLRVINPAAKVILTVSPVPLIATFEPRHVLTSTTYSKSVLRVAADEIRAANAHVEYFPSYEIITGAYTRGAYFEEDLRSVKDAGVAHVMRLFLQHYMTSDDATSDAAARAHRELANIVCDEEAIANFQVG</sequence>
<dbReference type="EMBL" id="QWEX01000001">
    <property type="protein sequence ID" value="RXV72935.1"/>
    <property type="molecule type" value="Genomic_DNA"/>
</dbReference>
<dbReference type="Proteomes" id="UP000289650">
    <property type="component" value="Unassembled WGS sequence"/>
</dbReference>
<dbReference type="Pfam" id="PF18588">
    <property type="entry name" value="WcbI"/>
    <property type="match status" value="1"/>
</dbReference>
<organism evidence="3 4">
    <name type="scientific">Burkholderia stabilis</name>
    <dbReference type="NCBI Taxonomy" id="95485"/>
    <lineage>
        <taxon>Bacteria</taxon>
        <taxon>Pseudomonadati</taxon>
        <taxon>Pseudomonadota</taxon>
        <taxon>Betaproteobacteria</taxon>
        <taxon>Burkholderiales</taxon>
        <taxon>Burkholderiaceae</taxon>
        <taxon>Burkholderia</taxon>
        <taxon>Burkholderia cepacia complex</taxon>
    </lineage>
</organism>
<dbReference type="AlphaFoldDB" id="A0A4Q2AT00"/>
<name>A0A4Q2AT00_9BURK</name>
<comment type="caution">
    <text evidence="3">The sequence shown here is derived from an EMBL/GenBank/DDBJ whole genome shotgun (WGS) entry which is preliminary data.</text>
</comment>
<dbReference type="RefSeq" id="WP_129513792.1">
    <property type="nucleotide sequence ID" value="NZ_QWEX01000001.1"/>
</dbReference>